<evidence type="ECO:0000313" key="2">
    <source>
        <dbReference type="EMBL" id="KAG5458757.1"/>
    </source>
</evidence>
<dbReference type="InterPro" id="IPR030379">
    <property type="entry name" value="G_SEPTIN_dom"/>
</dbReference>
<feature type="domain" description="Septin-type G" evidence="1">
    <location>
        <begin position="7"/>
        <end position="35"/>
    </location>
</feature>
<dbReference type="Gene3D" id="3.40.50.300">
    <property type="entry name" value="P-loop containing nucleotide triphosphate hydrolases"/>
    <property type="match status" value="1"/>
</dbReference>
<protein>
    <recommendedName>
        <fullName evidence="1">Septin-type G domain-containing protein</fullName>
    </recommendedName>
</protein>
<dbReference type="Proteomes" id="UP000673691">
    <property type="component" value="Unassembled WGS sequence"/>
</dbReference>
<keyword evidence="3" id="KW-1185">Reference proteome</keyword>
<dbReference type="InterPro" id="IPR027417">
    <property type="entry name" value="P-loop_NTPase"/>
</dbReference>
<dbReference type="PANTHER" id="PTHR18884">
    <property type="entry name" value="SEPTIN"/>
    <property type="match status" value="1"/>
</dbReference>
<dbReference type="EMBL" id="JAEFCI010007959">
    <property type="protein sequence ID" value="KAG5458757.1"/>
    <property type="molecule type" value="Genomic_DNA"/>
</dbReference>
<dbReference type="OrthoDB" id="416553at2759"/>
<comment type="caution">
    <text evidence="2">The sequence shown here is derived from an EMBL/GenBank/DDBJ whole genome shotgun (WGS) entry which is preliminary data.</text>
</comment>
<dbReference type="Pfam" id="PF00735">
    <property type="entry name" value="Septin"/>
    <property type="match status" value="1"/>
</dbReference>
<evidence type="ECO:0000259" key="1">
    <source>
        <dbReference type="Pfam" id="PF00735"/>
    </source>
</evidence>
<accession>A0A8H7ZSV5</accession>
<dbReference type="AlphaFoldDB" id="A0A8H7ZSV5"/>
<reference evidence="2 3" key="1">
    <citation type="journal article" name="Sci. Rep.">
        <title>Genome-scale phylogenetic analyses confirm Olpidium as the closest living zoosporic fungus to the non-flagellated, terrestrial fungi.</title>
        <authorList>
            <person name="Chang Y."/>
            <person name="Rochon D."/>
            <person name="Sekimoto S."/>
            <person name="Wang Y."/>
            <person name="Chovatia M."/>
            <person name="Sandor L."/>
            <person name="Salamov A."/>
            <person name="Grigoriev I.V."/>
            <person name="Stajich J.E."/>
            <person name="Spatafora J.W."/>
        </authorList>
    </citation>
    <scope>NUCLEOTIDE SEQUENCE [LARGE SCALE GENOMIC DNA]</scope>
    <source>
        <strain evidence="2">S191</strain>
    </source>
</reference>
<proteinExistence type="predicted"/>
<sequence>MAALTGTELDEDGVKLSLTVIDTPGFGDALDNEKRCGRAVDQRLRAGKPVRRARPNALSSTAPSFSEILDYIELQYDEILAQESRIKRNPKFQDNRGAEQCAVFNPGVGPKF</sequence>
<evidence type="ECO:0000313" key="3">
    <source>
        <dbReference type="Proteomes" id="UP000673691"/>
    </source>
</evidence>
<name>A0A8H7ZSV5_9FUNG</name>
<organism evidence="2 3">
    <name type="scientific">Olpidium bornovanus</name>
    <dbReference type="NCBI Taxonomy" id="278681"/>
    <lineage>
        <taxon>Eukaryota</taxon>
        <taxon>Fungi</taxon>
        <taxon>Fungi incertae sedis</taxon>
        <taxon>Olpidiomycota</taxon>
        <taxon>Olpidiomycotina</taxon>
        <taxon>Olpidiomycetes</taxon>
        <taxon>Olpidiales</taxon>
        <taxon>Olpidiaceae</taxon>
        <taxon>Olpidium</taxon>
    </lineage>
</organism>
<gene>
    <name evidence="2" type="ORF">BJ554DRAFT_964</name>
</gene>
<dbReference type="GO" id="GO:0005525">
    <property type="term" value="F:GTP binding"/>
    <property type="evidence" value="ECO:0007669"/>
    <property type="project" value="InterPro"/>
</dbReference>